<dbReference type="OrthoDB" id="9390510at2759"/>
<name>A0A7K4YJ50_BUCAB</name>
<accession>A0A7K4YJ50</accession>
<feature type="non-terminal residue" evidence="1">
    <location>
        <position position="152"/>
    </location>
</feature>
<feature type="non-terminal residue" evidence="1">
    <location>
        <position position="1"/>
    </location>
</feature>
<evidence type="ECO:0000313" key="2">
    <source>
        <dbReference type="Proteomes" id="UP000551127"/>
    </source>
</evidence>
<dbReference type="Proteomes" id="UP000551127">
    <property type="component" value="Unassembled WGS sequence"/>
</dbReference>
<sequence length="152" mass="17113">QEYHVVYHLLVPLKAPQGHSFHLELGTTGEVLSKDSRIRVELECICVREQLEEDMLCFLHHPKEELRRNQPPSLLDTLCTGSYLDTARTIRCFQILVKSAWKALPEQEDNCLTVLPSSCSCKLLLTSTSSIPILIEMLFGVREDDSGAVTSS</sequence>
<comment type="caution">
    <text evidence="1">The sequence shown here is derived from an EMBL/GenBank/DDBJ whole genome shotgun (WGS) entry which is preliminary data.</text>
</comment>
<proteinExistence type="predicted"/>
<keyword evidence="2" id="KW-1185">Reference proteome</keyword>
<dbReference type="EMBL" id="VYZL01002224">
    <property type="protein sequence ID" value="NWR59120.1"/>
    <property type="molecule type" value="Genomic_DNA"/>
</dbReference>
<gene>
    <name evidence="1" type="primary">Itpripl1_2</name>
    <name evidence="1" type="ORF">BUCABY_R15399</name>
</gene>
<dbReference type="AlphaFoldDB" id="A0A7K4YJ50"/>
<organism evidence="1 2">
    <name type="scientific">Bucorvus abyssinicus</name>
    <name type="common">Northern ground-hornbill</name>
    <name type="synonym">Abyssinian ground-hornbill</name>
    <dbReference type="NCBI Taxonomy" id="153643"/>
    <lineage>
        <taxon>Eukaryota</taxon>
        <taxon>Metazoa</taxon>
        <taxon>Chordata</taxon>
        <taxon>Craniata</taxon>
        <taxon>Vertebrata</taxon>
        <taxon>Euteleostomi</taxon>
        <taxon>Archelosauria</taxon>
        <taxon>Archosauria</taxon>
        <taxon>Dinosauria</taxon>
        <taxon>Saurischia</taxon>
        <taxon>Theropoda</taxon>
        <taxon>Coelurosauria</taxon>
        <taxon>Aves</taxon>
        <taxon>Neognathae</taxon>
        <taxon>Neoaves</taxon>
        <taxon>Telluraves</taxon>
        <taxon>Coraciimorphae</taxon>
        <taxon>Bucerotiformes</taxon>
        <taxon>Bucorvidae</taxon>
        <taxon>Bucorvus</taxon>
    </lineage>
</organism>
<protein>
    <submittedName>
        <fullName evidence="1">IPIL1 protein</fullName>
    </submittedName>
</protein>
<evidence type="ECO:0000313" key="1">
    <source>
        <dbReference type="EMBL" id="NWR59120.1"/>
    </source>
</evidence>
<reference evidence="1 2" key="1">
    <citation type="submission" date="2019-09" db="EMBL/GenBank/DDBJ databases">
        <title>Bird 10,000 Genomes (B10K) Project - Family phase.</title>
        <authorList>
            <person name="Zhang G."/>
        </authorList>
    </citation>
    <scope>NUCLEOTIDE SEQUENCE [LARGE SCALE GENOMIC DNA]</scope>
    <source>
        <strain evidence="1">B10K-DU-012-80</strain>
    </source>
</reference>